<protein>
    <recommendedName>
        <fullName evidence="3">Polymerase nucleotidyl transferase domain-containing protein</fullName>
    </recommendedName>
</protein>
<reference evidence="2" key="1">
    <citation type="submission" date="2017-09" db="EMBL/GenBank/DDBJ databases">
        <title>Depth-based differentiation of microbial function through sediment-hosted aquifers and enrichment of novel symbionts in the deep terrestrial subsurface.</title>
        <authorList>
            <person name="Probst A.J."/>
            <person name="Ladd B."/>
            <person name="Jarett J.K."/>
            <person name="Geller-Mcgrath D.E."/>
            <person name="Sieber C.M.K."/>
            <person name="Emerson J.B."/>
            <person name="Anantharaman K."/>
            <person name="Thomas B.C."/>
            <person name="Malmstrom R."/>
            <person name="Stieglmeier M."/>
            <person name="Klingl A."/>
            <person name="Woyke T."/>
            <person name="Ryan C.M."/>
            <person name="Banfield J.F."/>
        </authorList>
    </citation>
    <scope>NUCLEOTIDE SEQUENCE [LARGE SCALE GENOMIC DNA]</scope>
</reference>
<accession>A0A2H0VAG3</accession>
<dbReference type="Proteomes" id="UP000229972">
    <property type="component" value="Unassembled WGS sequence"/>
</dbReference>
<evidence type="ECO:0000313" key="1">
    <source>
        <dbReference type="EMBL" id="PIR95310.1"/>
    </source>
</evidence>
<comment type="caution">
    <text evidence="1">The sequence shown here is derived from an EMBL/GenBank/DDBJ whole genome shotgun (WGS) entry which is preliminary data.</text>
</comment>
<name>A0A2H0VAG3_9BACT</name>
<organism evidence="1 2">
    <name type="scientific">Candidatus Falkowbacteria bacterium CG10_big_fil_rev_8_21_14_0_10_37_18</name>
    <dbReference type="NCBI Taxonomy" id="1974562"/>
    <lineage>
        <taxon>Bacteria</taxon>
        <taxon>Candidatus Falkowiibacteriota</taxon>
    </lineage>
</organism>
<evidence type="ECO:0000313" key="2">
    <source>
        <dbReference type="Proteomes" id="UP000229972"/>
    </source>
</evidence>
<gene>
    <name evidence="1" type="ORF">COT93_03110</name>
</gene>
<dbReference type="AlphaFoldDB" id="A0A2H0VAG3"/>
<sequence>MSSLNTEATKLTDLELREAIIKTIAFFDLFDWPLTAREIKKNFAGRASLSEVIKLLDKELGFNEETEEKKSAKVIDSQDGFYFLSGRSAIIAIRQQRYNYFVRKLKIARRFARVFSFFPFVQKVYLSNVIGSYNLRDGSDIDFLVVTTPQRLWLSRLYCAGLAKILNRRPTPSYKRDTICLSFYMSADYQDWHDLRLIGDDPYFDYWRNNLVLLYNRDRQYNFIKFLDKLGNLLEVAVKKLQLKIMPSYLRTAINNSDGVVVNDSVLKFYIHDRRREYADKYAKKIQEIFSAIN</sequence>
<dbReference type="EMBL" id="PFAL01000029">
    <property type="protein sequence ID" value="PIR95310.1"/>
    <property type="molecule type" value="Genomic_DNA"/>
</dbReference>
<proteinExistence type="predicted"/>
<evidence type="ECO:0008006" key="3">
    <source>
        <dbReference type="Google" id="ProtNLM"/>
    </source>
</evidence>